<evidence type="ECO:0000256" key="2">
    <source>
        <dbReference type="HAMAP-Rule" id="MF_01139"/>
    </source>
</evidence>
<keyword evidence="2" id="KW-0479">Metal-binding</keyword>
<feature type="binding site" evidence="2">
    <location>
        <position position="47"/>
    </location>
    <ligand>
        <name>substrate</name>
    </ligand>
</feature>
<dbReference type="Gene3D" id="3.40.1180.10">
    <property type="entry name" value="Decaprenyl diphosphate synthase-like"/>
    <property type="match status" value="1"/>
</dbReference>
<dbReference type="EC" id="2.5.1.-" evidence="2"/>
<dbReference type="PANTHER" id="PTHR10291">
    <property type="entry name" value="DEHYDRODOLICHYL DIPHOSPHATE SYNTHASE FAMILY MEMBER"/>
    <property type="match status" value="1"/>
</dbReference>
<reference evidence="3" key="1">
    <citation type="journal article" date="2021" name="PeerJ">
        <title>Extensive microbial diversity within the chicken gut microbiome revealed by metagenomics and culture.</title>
        <authorList>
            <person name="Gilroy R."/>
            <person name="Ravi A."/>
            <person name="Getino M."/>
            <person name="Pursley I."/>
            <person name="Horton D.L."/>
            <person name="Alikhan N.F."/>
            <person name="Baker D."/>
            <person name="Gharbi K."/>
            <person name="Hall N."/>
            <person name="Watson M."/>
            <person name="Adriaenssens E.M."/>
            <person name="Foster-Nyarko E."/>
            <person name="Jarju S."/>
            <person name="Secka A."/>
            <person name="Antonio M."/>
            <person name="Oren A."/>
            <person name="Chaudhuri R.R."/>
            <person name="La Ragione R."/>
            <person name="Hildebrand F."/>
            <person name="Pallen M.J."/>
        </authorList>
    </citation>
    <scope>NUCLEOTIDE SEQUENCE</scope>
    <source>
        <strain evidence="3">ChiHjej13B12-9602</strain>
    </source>
</reference>
<feature type="binding site" evidence="2">
    <location>
        <position position="91"/>
    </location>
    <ligand>
        <name>substrate</name>
    </ligand>
</feature>
<feature type="active site" evidence="2">
    <location>
        <position position="42"/>
    </location>
</feature>
<dbReference type="GO" id="GO:0016094">
    <property type="term" value="P:polyprenol biosynthetic process"/>
    <property type="evidence" value="ECO:0007669"/>
    <property type="project" value="TreeGrafter"/>
</dbReference>
<feature type="binding site" evidence="2">
    <location>
        <begin position="87"/>
        <end position="89"/>
    </location>
    <ligand>
        <name>substrate</name>
    </ligand>
</feature>
<dbReference type="EMBL" id="DYUZ01000016">
    <property type="protein sequence ID" value="HJG37060.1"/>
    <property type="molecule type" value="Genomic_DNA"/>
</dbReference>
<comment type="caution">
    <text evidence="3">The sequence shown here is derived from an EMBL/GenBank/DDBJ whole genome shotgun (WGS) entry which is preliminary data.</text>
</comment>
<name>A0A921IUF5_9ACTN</name>
<feature type="binding site" evidence="2">
    <location>
        <position position="59"/>
    </location>
    <ligand>
        <name>substrate</name>
    </ligand>
</feature>
<protein>
    <recommendedName>
        <fullName evidence="2">Isoprenyl transferase</fullName>
        <ecNumber evidence="2">2.5.1.-</ecNumber>
    </recommendedName>
</protein>
<feature type="active site" description="Proton acceptor" evidence="2">
    <location>
        <position position="90"/>
    </location>
</feature>
<dbReference type="InterPro" id="IPR001441">
    <property type="entry name" value="UPP_synth-like"/>
</dbReference>
<sequence>MRSDHIYDDSTFETFFANPPEGIEMEALDRSRIPRHISCIMDGNGRWATARGMNRGEGHKAGIVSLREIITACVRLGVEVLSAYAFSTENWKRPAAEVNLLMHLFAQTFVDELPLLKRENVRVVFLGDLSALPKRTRDVFEYGLAETSGHTGMVLALAVNYGARAELARAARLLAQDALAGKIDPCDIDEDAVASRLYTAGLPDPELIIRTSGELRLSNYLLWQAAYSEFYITRTYWPDFNRWELIDAILAFQGRDRRFGGVHNREVS</sequence>
<comment type="similarity">
    <text evidence="2">Belongs to the UPP synthase family.</text>
</comment>
<feature type="binding site" evidence="2">
    <location>
        <position position="210"/>
    </location>
    <ligand>
        <name>substrate</name>
    </ligand>
</feature>
<feature type="binding site" evidence="2">
    <location>
        <position position="55"/>
    </location>
    <ligand>
        <name>substrate</name>
    </ligand>
</feature>
<feature type="binding site" evidence="2">
    <location>
        <begin position="43"/>
        <end position="46"/>
    </location>
    <ligand>
        <name>substrate</name>
    </ligand>
</feature>
<dbReference type="SUPFAM" id="SSF64005">
    <property type="entry name" value="Undecaprenyl diphosphate synthase"/>
    <property type="match status" value="1"/>
</dbReference>
<dbReference type="GO" id="GO:0008834">
    <property type="term" value="F:ditrans,polycis-undecaprenyl-diphosphate synthase [(2E,6E)-farnesyl-diphosphate specific] activity"/>
    <property type="evidence" value="ECO:0007669"/>
    <property type="project" value="TreeGrafter"/>
</dbReference>
<dbReference type="PANTHER" id="PTHR10291:SF0">
    <property type="entry name" value="DEHYDRODOLICHYL DIPHOSPHATE SYNTHASE 2"/>
    <property type="match status" value="1"/>
</dbReference>
<feature type="binding site" evidence="2">
    <location>
        <position position="42"/>
    </location>
    <ligand>
        <name>Mg(2+)</name>
        <dbReference type="ChEBI" id="CHEBI:18420"/>
    </ligand>
</feature>
<reference evidence="3" key="2">
    <citation type="submission" date="2021-09" db="EMBL/GenBank/DDBJ databases">
        <authorList>
            <person name="Gilroy R."/>
        </authorList>
    </citation>
    <scope>NUCLEOTIDE SEQUENCE</scope>
    <source>
        <strain evidence="3">ChiHjej13B12-9602</strain>
    </source>
</reference>
<dbReference type="PROSITE" id="PS01066">
    <property type="entry name" value="UPP_SYNTHASE"/>
    <property type="match status" value="1"/>
</dbReference>
<proteinExistence type="inferred from homology"/>
<evidence type="ECO:0000313" key="4">
    <source>
        <dbReference type="Proteomes" id="UP000753256"/>
    </source>
</evidence>
<gene>
    <name evidence="3" type="ORF">K8V70_04235</name>
</gene>
<comment type="function">
    <text evidence="2">Catalyzes the condensation of isopentenyl diphosphate (IPP) with allylic pyrophosphates generating different type of terpenoids.</text>
</comment>
<evidence type="ECO:0000313" key="3">
    <source>
        <dbReference type="EMBL" id="HJG37060.1"/>
    </source>
</evidence>
<organism evidence="3 4">
    <name type="scientific">Enorma phocaeensis</name>
    <dbReference type="NCBI Taxonomy" id="1871019"/>
    <lineage>
        <taxon>Bacteria</taxon>
        <taxon>Bacillati</taxon>
        <taxon>Actinomycetota</taxon>
        <taxon>Coriobacteriia</taxon>
        <taxon>Coriobacteriales</taxon>
        <taxon>Coriobacteriaceae</taxon>
        <taxon>Enorma</taxon>
    </lineage>
</organism>
<dbReference type="Proteomes" id="UP000753256">
    <property type="component" value="Unassembled WGS sequence"/>
</dbReference>
<dbReference type="CDD" id="cd00475">
    <property type="entry name" value="Cis_IPPS"/>
    <property type="match status" value="1"/>
</dbReference>
<dbReference type="GO" id="GO:0000287">
    <property type="term" value="F:magnesium ion binding"/>
    <property type="evidence" value="ECO:0007669"/>
    <property type="project" value="UniProtKB-UniRule"/>
</dbReference>
<comment type="subunit">
    <text evidence="2">Homodimer.</text>
</comment>
<dbReference type="RefSeq" id="WP_273189572.1">
    <property type="nucleotide sequence ID" value="NZ_DYUZ01000016.1"/>
</dbReference>
<comment type="cofactor">
    <cofactor evidence="2">
        <name>Mg(2+)</name>
        <dbReference type="ChEBI" id="CHEBI:18420"/>
    </cofactor>
    <text evidence="2">Binds 2 magnesium ions per subunit.</text>
</comment>
<dbReference type="InterPro" id="IPR036424">
    <property type="entry name" value="UPP_synth-like_sf"/>
</dbReference>
<dbReference type="GO" id="GO:0030145">
    <property type="term" value="F:manganese ion binding"/>
    <property type="evidence" value="ECO:0007669"/>
    <property type="project" value="TreeGrafter"/>
</dbReference>
<keyword evidence="1 2" id="KW-0808">Transferase</keyword>
<dbReference type="NCBIfam" id="TIGR00055">
    <property type="entry name" value="uppS"/>
    <property type="match status" value="1"/>
</dbReference>
<dbReference type="HAMAP" id="MF_01139">
    <property type="entry name" value="ISPT"/>
    <property type="match status" value="1"/>
</dbReference>
<dbReference type="NCBIfam" id="NF011405">
    <property type="entry name" value="PRK14830.1"/>
    <property type="match status" value="1"/>
</dbReference>
<feature type="binding site" evidence="2">
    <location>
        <begin position="216"/>
        <end position="218"/>
    </location>
    <ligand>
        <name>substrate</name>
    </ligand>
</feature>
<keyword evidence="2" id="KW-0460">Magnesium</keyword>
<evidence type="ECO:0000256" key="1">
    <source>
        <dbReference type="ARBA" id="ARBA00022679"/>
    </source>
</evidence>
<accession>A0A921IUF5</accession>
<feature type="binding site" evidence="2">
    <location>
        <position position="229"/>
    </location>
    <ligand>
        <name>Mg(2+)</name>
        <dbReference type="ChEBI" id="CHEBI:18420"/>
    </ligand>
</feature>
<dbReference type="FunFam" id="3.40.1180.10:FF:000001">
    <property type="entry name" value="(2E,6E)-farnesyl-diphosphate-specific ditrans,polycis-undecaprenyl-diphosphate synthase"/>
    <property type="match status" value="1"/>
</dbReference>
<feature type="binding site" evidence="2">
    <location>
        <position position="93"/>
    </location>
    <ligand>
        <name>substrate</name>
    </ligand>
</feature>
<dbReference type="GO" id="GO:0005829">
    <property type="term" value="C:cytosol"/>
    <property type="evidence" value="ECO:0007669"/>
    <property type="project" value="TreeGrafter"/>
</dbReference>
<dbReference type="AlphaFoldDB" id="A0A921IUF5"/>
<dbReference type="Pfam" id="PF01255">
    <property type="entry name" value="Prenyltransf"/>
    <property type="match status" value="1"/>
</dbReference>
<dbReference type="InterPro" id="IPR018520">
    <property type="entry name" value="UPP_synth-like_CS"/>
</dbReference>